<dbReference type="Proteomes" id="UP000198211">
    <property type="component" value="Unassembled WGS sequence"/>
</dbReference>
<reference evidence="2" key="1">
    <citation type="submission" date="2017-03" db="EMBL/GenBank/DDBJ databases">
        <title>Phytopthora megakarya and P. palmivora, two closely related causual agents of cacao black pod achieved similar genome size and gene model numbers by different mechanisms.</title>
        <authorList>
            <person name="Ali S."/>
            <person name="Shao J."/>
            <person name="Larry D.J."/>
            <person name="Kronmiller B."/>
            <person name="Shen D."/>
            <person name="Strem M.D."/>
            <person name="Melnick R.L."/>
            <person name="Guiltinan M.J."/>
            <person name="Tyler B.M."/>
            <person name="Meinhardt L.W."/>
            <person name="Bailey B.A."/>
        </authorList>
    </citation>
    <scope>NUCLEOTIDE SEQUENCE [LARGE SCALE GENOMIC DNA]</scope>
    <source>
        <strain evidence="2">zdho120</strain>
    </source>
</reference>
<accession>A0A225X2A6</accession>
<dbReference type="PANTHER" id="PTHR42648:SF28">
    <property type="entry name" value="TRANSPOSON-ENCODED PROTEIN WITH RIBONUCLEASE H-LIKE AND RETROVIRUS ZINC FINGER-LIKE DOMAINS"/>
    <property type="match status" value="1"/>
</dbReference>
<sequence>MFIAIVDILFNRQINFSMRRNAKEIACFPISKYYGSTSIRVRAGGDIHDIVLSEAYYCRGTRFRTKKGYELRSYHGRRSIIHSSDDFRLFDVHRNDSDVLVVHVEGTEESHGAEELVMAALAVSTASPPLDAHHGSLHHFHERLGHLAYDTIEFQAVKSLLTNHERPVCVTCAQGKQTRNKQFQHDSGENAPIDRIGGVICSDIKGPITPRDRRGNRYMINFIDHKSNYCRGFLARTKDQAIKNF</sequence>
<dbReference type="EMBL" id="NBNE01000043">
    <property type="protein sequence ID" value="OWZ23802.1"/>
    <property type="molecule type" value="Genomic_DNA"/>
</dbReference>
<evidence type="ECO:0000313" key="2">
    <source>
        <dbReference type="Proteomes" id="UP000198211"/>
    </source>
</evidence>
<dbReference type="AlphaFoldDB" id="A0A225X2A6"/>
<keyword evidence="2" id="KW-1185">Reference proteome</keyword>
<evidence type="ECO:0000313" key="1">
    <source>
        <dbReference type="EMBL" id="OWZ23802.1"/>
    </source>
</evidence>
<dbReference type="PANTHER" id="PTHR42648">
    <property type="entry name" value="TRANSPOSASE, PUTATIVE-RELATED"/>
    <property type="match status" value="1"/>
</dbReference>
<gene>
    <name evidence="1" type="ORF">PHMEG_0001261</name>
</gene>
<proteinExistence type="predicted"/>
<dbReference type="OrthoDB" id="159411at2759"/>
<organism evidence="1 2">
    <name type="scientific">Phytophthora megakarya</name>
    <dbReference type="NCBI Taxonomy" id="4795"/>
    <lineage>
        <taxon>Eukaryota</taxon>
        <taxon>Sar</taxon>
        <taxon>Stramenopiles</taxon>
        <taxon>Oomycota</taxon>
        <taxon>Peronosporomycetes</taxon>
        <taxon>Peronosporales</taxon>
        <taxon>Peronosporaceae</taxon>
        <taxon>Phytophthora</taxon>
    </lineage>
</organism>
<dbReference type="InterPro" id="IPR039537">
    <property type="entry name" value="Retrotran_Ty1/copia-like"/>
</dbReference>
<name>A0A225X2A6_9STRA</name>
<protein>
    <submittedName>
        <fullName evidence="1">Uncharacterized protein</fullName>
    </submittedName>
</protein>
<comment type="caution">
    <text evidence="1">The sequence shown here is derived from an EMBL/GenBank/DDBJ whole genome shotgun (WGS) entry which is preliminary data.</text>
</comment>